<proteinExistence type="predicted"/>
<dbReference type="InterPro" id="IPR029063">
    <property type="entry name" value="SAM-dependent_MTases_sf"/>
</dbReference>
<keyword evidence="4" id="KW-1185">Reference proteome</keyword>
<protein>
    <submittedName>
        <fullName evidence="3">Methyltransferase type 11</fullName>
    </submittedName>
</protein>
<keyword evidence="1 3" id="KW-0808">Transferase</keyword>
<comment type="caution">
    <text evidence="3">The sequence shown here is derived from an EMBL/GenBank/DDBJ whole genome shotgun (WGS) entry which is preliminary data.</text>
</comment>
<reference evidence="4" key="1">
    <citation type="submission" date="2016-07" db="EMBL/GenBank/DDBJ databases">
        <title>Frankia sp. NRRL B-16219 Genome sequencing.</title>
        <authorList>
            <person name="Ghodhbane-Gtari F."/>
            <person name="Swanson E."/>
            <person name="Gueddou A."/>
            <person name="Louati M."/>
            <person name="Nouioui I."/>
            <person name="Hezbri K."/>
            <person name="Abebe-Akele F."/>
            <person name="Simpson S."/>
            <person name="Morris K."/>
            <person name="Thomas K."/>
            <person name="Gtari M."/>
            <person name="Tisa L.S."/>
        </authorList>
    </citation>
    <scope>NUCLEOTIDE SEQUENCE [LARGE SCALE GENOMIC DNA]</scope>
    <source>
        <strain evidence="4">NRRL B-16219</strain>
    </source>
</reference>
<accession>A0A1S1Q4U0</accession>
<dbReference type="Gene3D" id="3.40.50.150">
    <property type="entry name" value="Vaccinia Virus protein VP39"/>
    <property type="match status" value="1"/>
</dbReference>
<dbReference type="RefSeq" id="WP_071064918.1">
    <property type="nucleotide sequence ID" value="NZ_MAXA01000224.1"/>
</dbReference>
<dbReference type="Proteomes" id="UP000179769">
    <property type="component" value="Unassembled WGS sequence"/>
</dbReference>
<dbReference type="GO" id="GO:0032259">
    <property type="term" value="P:methylation"/>
    <property type="evidence" value="ECO:0007669"/>
    <property type="project" value="UniProtKB-KW"/>
</dbReference>
<feature type="domain" description="Methyltransferase" evidence="2">
    <location>
        <begin position="50"/>
        <end position="147"/>
    </location>
</feature>
<dbReference type="PANTHER" id="PTHR43861">
    <property type="entry name" value="TRANS-ACONITATE 2-METHYLTRANSFERASE-RELATED"/>
    <property type="match status" value="1"/>
</dbReference>
<evidence type="ECO:0000256" key="1">
    <source>
        <dbReference type="ARBA" id="ARBA00022679"/>
    </source>
</evidence>
<evidence type="ECO:0000313" key="4">
    <source>
        <dbReference type="Proteomes" id="UP000179769"/>
    </source>
</evidence>
<dbReference type="Pfam" id="PF13649">
    <property type="entry name" value="Methyltransf_25"/>
    <property type="match status" value="1"/>
</dbReference>
<evidence type="ECO:0000259" key="2">
    <source>
        <dbReference type="Pfam" id="PF13649"/>
    </source>
</evidence>
<dbReference type="CDD" id="cd02440">
    <property type="entry name" value="AdoMet_MTases"/>
    <property type="match status" value="1"/>
</dbReference>
<dbReference type="SUPFAM" id="SSF53335">
    <property type="entry name" value="S-adenosyl-L-methionine-dependent methyltransferases"/>
    <property type="match status" value="1"/>
</dbReference>
<gene>
    <name evidence="3" type="ORF">BBK14_04555</name>
</gene>
<dbReference type="GO" id="GO:0008168">
    <property type="term" value="F:methyltransferase activity"/>
    <property type="evidence" value="ECO:0007669"/>
    <property type="project" value="UniProtKB-KW"/>
</dbReference>
<dbReference type="OrthoDB" id="9795634at2"/>
<dbReference type="AlphaFoldDB" id="A0A1S1Q4U0"/>
<dbReference type="EMBL" id="MAXA01000224">
    <property type="protein sequence ID" value="OHV27164.1"/>
    <property type="molecule type" value="Genomic_DNA"/>
</dbReference>
<organism evidence="3 4">
    <name type="scientific">Parafrankia soli</name>
    <dbReference type="NCBI Taxonomy" id="2599596"/>
    <lineage>
        <taxon>Bacteria</taxon>
        <taxon>Bacillati</taxon>
        <taxon>Actinomycetota</taxon>
        <taxon>Actinomycetes</taxon>
        <taxon>Frankiales</taxon>
        <taxon>Frankiaceae</taxon>
        <taxon>Parafrankia</taxon>
    </lineage>
</organism>
<name>A0A1S1Q4U0_9ACTN</name>
<dbReference type="InterPro" id="IPR041698">
    <property type="entry name" value="Methyltransf_25"/>
</dbReference>
<evidence type="ECO:0000313" key="3">
    <source>
        <dbReference type="EMBL" id="OHV27164.1"/>
    </source>
</evidence>
<sequence>MTDHGEGGQNAYVLTLDSSELARYQFMAAVAQQDESAEWTAAGIVPGARVADVGCGPAALALALAAVVGPTGKVDAVDRDPDARARAGQVVAAGKADNISITEGSADASGLPAASYDTVMMRHVLAHNGGREQTIVDHLATLVKPGGWVYLLDIDASALRIVGGPPAVTDILELNERYHRFHTALGNDLSVGLRLGSLLRTAGLVDVHHRGWYNVNEPPPELRPPSWAAVPAMTAAGHAHSDDVGRWEKAFAEVDAATDRPTYFVPVFSARARRPVGG</sequence>
<keyword evidence="3" id="KW-0489">Methyltransferase</keyword>